<dbReference type="InterPro" id="IPR020807">
    <property type="entry name" value="PKS_DH"/>
</dbReference>
<protein>
    <submittedName>
        <fullName evidence="12">Beta-ketoacyl synthase N-terminal-like domain-containing protein</fullName>
    </submittedName>
</protein>
<dbReference type="InterPro" id="IPR032821">
    <property type="entry name" value="PKS_assoc"/>
</dbReference>
<dbReference type="InterPro" id="IPR001227">
    <property type="entry name" value="Ac_transferase_dom_sf"/>
</dbReference>
<dbReference type="InterPro" id="IPR002364">
    <property type="entry name" value="Quin_OxRdtase/zeta-crystal_CS"/>
</dbReference>
<organism evidence="12 13">
    <name type="scientific">Nonomuraea guangzhouensis</name>
    <dbReference type="NCBI Taxonomy" id="1291555"/>
    <lineage>
        <taxon>Bacteria</taxon>
        <taxon>Bacillati</taxon>
        <taxon>Actinomycetota</taxon>
        <taxon>Actinomycetes</taxon>
        <taxon>Streptosporangiales</taxon>
        <taxon>Streptosporangiaceae</taxon>
        <taxon>Nonomuraea</taxon>
    </lineage>
</organism>
<keyword evidence="7" id="KW-0511">Multifunctional enzyme</keyword>
<dbReference type="SMART" id="SM00829">
    <property type="entry name" value="PKS_ER"/>
    <property type="match status" value="1"/>
</dbReference>
<keyword evidence="6" id="KW-0045">Antibiotic biosynthesis</keyword>
<evidence type="ECO:0000256" key="1">
    <source>
        <dbReference type="ARBA" id="ARBA00001957"/>
    </source>
</evidence>
<dbReference type="InterPro" id="IPR049900">
    <property type="entry name" value="PKS_mFAS_DH"/>
</dbReference>
<evidence type="ECO:0000256" key="5">
    <source>
        <dbReference type="ARBA" id="ARBA00022679"/>
    </source>
</evidence>
<gene>
    <name evidence="12" type="ORF">ACFSJ0_40745</name>
</gene>
<dbReference type="EMBL" id="JBHUCM010000038">
    <property type="protein sequence ID" value="MFD1543429.1"/>
    <property type="molecule type" value="Genomic_DNA"/>
</dbReference>
<dbReference type="InterPro" id="IPR013154">
    <property type="entry name" value="ADH-like_N"/>
</dbReference>
<dbReference type="SUPFAM" id="SSF55048">
    <property type="entry name" value="Probable ACP-binding domain of malonyl-CoA ACP transacylase"/>
    <property type="match status" value="1"/>
</dbReference>
<dbReference type="InterPro" id="IPR020841">
    <property type="entry name" value="PKS_Beta-ketoAc_synthase_dom"/>
</dbReference>
<dbReference type="Gene3D" id="3.90.180.10">
    <property type="entry name" value="Medium-chain alcohol dehydrogenases, catalytic domain"/>
    <property type="match status" value="1"/>
</dbReference>
<dbReference type="PANTHER" id="PTHR43775">
    <property type="entry name" value="FATTY ACID SYNTHASE"/>
    <property type="match status" value="1"/>
</dbReference>
<dbReference type="PROSITE" id="PS01162">
    <property type="entry name" value="QOR_ZETA_CRYSTAL"/>
    <property type="match status" value="1"/>
</dbReference>
<dbReference type="Pfam" id="PF16197">
    <property type="entry name" value="KAsynt_C_assoc"/>
    <property type="match status" value="1"/>
</dbReference>
<dbReference type="SUPFAM" id="SSF53901">
    <property type="entry name" value="Thiolase-like"/>
    <property type="match status" value="1"/>
</dbReference>
<dbReference type="SMART" id="SM00827">
    <property type="entry name" value="PKS_AT"/>
    <property type="match status" value="1"/>
</dbReference>
<sequence length="1830" mass="191781">MANDDKLREYLRLATAELRSVHRRMDEMEARRHEPIAIVAMSCRLPGGVRDPEQLWRLVAEGRDAMSEFPADRSWDLERLYNPDPEHAGTCYVSTGGFVRDVGDFDAGFFGMSPREALATDPQQRLLLETSWELLEQAGLDPATLKGSETGVFVGAASSGYGVGPAGFPDGVEGHLLTGGSTAVMSGRIAYALGLEGPAVTLDTACSSSLVALHLACESLRRGECALAISGGATIIFTPEIFVEFSRQRGLARDGRCKAFAEAADGTAFAEGVGLVLLERLSDARRLGHRVLAVVRGSAVNQDGASNGLTAPNGPSQQRVIRQALIDAELSPIDVDAVEAHGTGTMLGDPIEAQALLATYGQDRPQDRPLWLGTVKSNIGHTQAAAGVAGVIKMVMAMRHGVLPKTLHVDTPTSHVDWSAGNVRLLTEPAPWPGGDRPRRAGVSSFGISGTNAHVVLEGVEEEPAEPRELAQSPMPMLLSGRSPAALRAQAERLKSYLEERTDLALPDVAYSLATTRAGLEHRAVVTAPDRAGLLAGLSQPADGVVSGGKLAFLFTGQGSQRVGMGLELAATYPVFAEHLAASCAHLDPRLEHPLMEVMAERPDLLDQTGYTQAALFAVEVALYRLVESWGVVPDFLLGHSIGELAAAHAAGVLSLEDACALVAARGRLMQALPAGGAMVAVQAGEEEAGRILAETPDAAGAVVIAAVNGPASVVLSGDEQAVTRVAGRFAKSRRLPVSHAFHSPRMEPMLAAFREVAESLSYGSASVPVVSNLTGEPVPEFSAEYWVRHVREAVRFADGIAFLHERDVRTFVELGPDGVLSGLGQECVPEPQDGRGPVFVPLLRRGRGEAEQVVTAVGQAHAGGAAVDWERFFAGTGARRVDLPTYAFQHRRYWLNPGQSGGDPASIGLDAPDHPLLGAAVELPDSGGFLFTAQLSRSAHPWLADHTIGEEVIFPGTGLVELAIRAADQVGCGKLEELTLEQPLLLPERGSVRLQIVVSDPDDSGTRTIKMYSQSGDAPWDRHATGALAPAAAPVGFEAASWPPSDAQQVEVDGLYDRLADLGLRYGPAFRGLRAAWTRGEEVFAEVELPEHAAADATRFGLHPALLDAALHAFGFSSASAEHTALPFTWADVELHAAGASSLRVRVTPTGEDSLRLEAADSLGQPVVSIGSLVLRQITLDKLAGARTGAERSLYHLDWTPISVEPASSTRCWAIGGEVAGAEPYDDLSVLIRAVESGASPPEVVIVHPAVTAGADTVTAAGTGGSASVTATGDSVSVTETGGSVSVTGMGDPVSVTDTSDSVAAADTGDSVAATVHTAVHRALDLVQVWLADPRLAESRLVFLTRKAIAPGDGRDLAGAAVWGLIRSAQAENPGQFTLLDLADHAPSADLVADHVPSADPVADRVPSADLVDDHLPSAALIAAAALSGEPQLVLKEGAVLAARLAHAPDTGLTPPPDAATWRMDSRAKGTLDGLAFVDAPEAAAPLKPGEIRIALRAAGVNFRDVLNALGMYPGESGAMGLEGAGVIAEIGPGVTGFAPGDRVLGLFDGGAFGPLIVTDHRQVAPMPAGWSFAEAASVPVAFLTAYYGLVDLAGVQPGDRVLIHAAAGGVGMAAVQLARRLGAEVFGTASPGKWAALTLDEDHVASSRTLDFAEKFGQVDVVLNSLAGEFVDASLGLLSDGGRFVEMGKTDLRDTIAPGIRYTPFDLVEAGPDRTGQMLREILDLFERGEIQPLPVTSWDLRRAPEAFRFMSQARHIGKVVLTVPSPIDLDGTVLVTGGTGGLGKLLARHLVARHGVRDLLLTSRRGTAVEGAEKLRAELTEQGARVE</sequence>
<feature type="non-terminal residue" evidence="12">
    <location>
        <position position="1830"/>
    </location>
</feature>
<dbReference type="PANTHER" id="PTHR43775:SF51">
    <property type="entry name" value="INACTIVE PHENOLPHTHIOCEROL SYNTHESIS POLYKETIDE SYNTHASE TYPE I PKS1-RELATED"/>
    <property type="match status" value="1"/>
</dbReference>
<dbReference type="Gene3D" id="3.30.70.3290">
    <property type="match status" value="1"/>
</dbReference>
<dbReference type="InterPro" id="IPR016039">
    <property type="entry name" value="Thiolase-like"/>
</dbReference>
<evidence type="ECO:0000256" key="8">
    <source>
        <dbReference type="ARBA" id="ARBA00023315"/>
    </source>
</evidence>
<comment type="pathway">
    <text evidence="2">Antibiotic biosynthesis.</text>
</comment>
<dbReference type="InterPro" id="IPR036291">
    <property type="entry name" value="NAD(P)-bd_dom_sf"/>
</dbReference>
<comment type="cofactor">
    <cofactor evidence="1">
        <name>pantetheine 4'-phosphate</name>
        <dbReference type="ChEBI" id="CHEBI:47942"/>
    </cofactor>
</comment>
<dbReference type="CDD" id="cd05195">
    <property type="entry name" value="enoyl_red"/>
    <property type="match status" value="1"/>
</dbReference>
<dbReference type="InterPro" id="IPR020843">
    <property type="entry name" value="ER"/>
</dbReference>
<feature type="active site" description="Proton acceptor; for dehydratase activity" evidence="9">
    <location>
        <position position="947"/>
    </location>
</feature>
<evidence type="ECO:0000256" key="9">
    <source>
        <dbReference type="PROSITE-ProRule" id="PRU01363"/>
    </source>
</evidence>
<dbReference type="Gene3D" id="3.10.129.110">
    <property type="entry name" value="Polyketide synthase dehydratase"/>
    <property type="match status" value="1"/>
</dbReference>
<dbReference type="PROSITE" id="PS52019">
    <property type="entry name" value="PKS_MFAS_DH"/>
    <property type="match status" value="1"/>
</dbReference>
<feature type="region of interest" description="C-terminal hotdog fold" evidence="9">
    <location>
        <begin position="1048"/>
        <end position="1185"/>
    </location>
</feature>
<feature type="domain" description="PKS/mFAS DH" evidence="11">
    <location>
        <begin position="915"/>
        <end position="1185"/>
    </location>
</feature>
<dbReference type="InterPro" id="IPR014031">
    <property type="entry name" value="Ketoacyl_synth_C"/>
</dbReference>
<keyword evidence="5" id="KW-0808">Transferase</keyword>
<dbReference type="InterPro" id="IPR055123">
    <property type="entry name" value="SpnB-like_Rossmann"/>
</dbReference>
<keyword evidence="13" id="KW-1185">Reference proteome</keyword>
<dbReference type="CDD" id="cd00833">
    <property type="entry name" value="PKS"/>
    <property type="match status" value="1"/>
</dbReference>
<dbReference type="Pfam" id="PF21089">
    <property type="entry name" value="PKS_DH_N"/>
    <property type="match status" value="1"/>
</dbReference>
<feature type="domain" description="Ketosynthase family 3 (KS3)" evidence="10">
    <location>
        <begin position="33"/>
        <end position="459"/>
    </location>
</feature>
<reference evidence="13" key="1">
    <citation type="journal article" date="2019" name="Int. J. Syst. Evol. Microbiol.">
        <title>The Global Catalogue of Microorganisms (GCM) 10K type strain sequencing project: providing services to taxonomists for standard genome sequencing and annotation.</title>
        <authorList>
            <consortium name="The Broad Institute Genomics Platform"/>
            <consortium name="The Broad Institute Genome Sequencing Center for Infectious Disease"/>
            <person name="Wu L."/>
            <person name="Ma J."/>
        </authorList>
    </citation>
    <scope>NUCLEOTIDE SEQUENCE [LARGE SCALE GENOMIC DNA]</scope>
    <source>
        <strain evidence="13">CGMCC 1.15399</strain>
    </source>
</reference>
<evidence type="ECO:0000256" key="3">
    <source>
        <dbReference type="ARBA" id="ARBA00022450"/>
    </source>
</evidence>
<evidence type="ECO:0000256" key="2">
    <source>
        <dbReference type="ARBA" id="ARBA00004792"/>
    </source>
</evidence>
<dbReference type="Pfam" id="PF02801">
    <property type="entry name" value="Ketoacyl-synt_C"/>
    <property type="match status" value="1"/>
</dbReference>
<dbReference type="PROSITE" id="PS52004">
    <property type="entry name" value="KS3_2"/>
    <property type="match status" value="1"/>
</dbReference>
<feature type="region of interest" description="N-terminal hotdog fold" evidence="9">
    <location>
        <begin position="915"/>
        <end position="1036"/>
    </location>
</feature>
<name>A0ABW4GM10_9ACTN</name>
<dbReference type="Pfam" id="PF14765">
    <property type="entry name" value="PS-DH"/>
    <property type="match status" value="1"/>
</dbReference>
<dbReference type="SUPFAM" id="SSF52151">
    <property type="entry name" value="FabD/lysophospholipase-like"/>
    <property type="match status" value="1"/>
</dbReference>
<dbReference type="SMART" id="SM00826">
    <property type="entry name" value="PKS_DH"/>
    <property type="match status" value="1"/>
</dbReference>
<proteinExistence type="predicted"/>
<accession>A0ABW4GM10</accession>
<dbReference type="InterPro" id="IPR042104">
    <property type="entry name" value="PKS_dehydratase_sf"/>
</dbReference>
<dbReference type="InterPro" id="IPR016036">
    <property type="entry name" value="Malonyl_transacylase_ACP-bd"/>
</dbReference>
<dbReference type="InterPro" id="IPR049551">
    <property type="entry name" value="PKS_DH_C"/>
</dbReference>
<dbReference type="InterPro" id="IPR015083">
    <property type="entry name" value="NorB/c/GfsB-D-like_docking"/>
</dbReference>
<evidence type="ECO:0000259" key="11">
    <source>
        <dbReference type="PROSITE" id="PS52019"/>
    </source>
</evidence>
<dbReference type="Gene3D" id="3.40.366.10">
    <property type="entry name" value="Malonyl-Coenzyme A Acyl Carrier Protein, domain 2"/>
    <property type="match status" value="1"/>
</dbReference>
<dbReference type="Pfam" id="PF08659">
    <property type="entry name" value="KR"/>
    <property type="match status" value="1"/>
</dbReference>
<evidence type="ECO:0000256" key="6">
    <source>
        <dbReference type="ARBA" id="ARBA00023194"/>
    </source>
</evidence>
<dbReference type="InterPro" id="IPR016035">
    <property type="entry name" value="Acyl_Trfase/lysoPLipase"/>
</dbReference>
<dbReference type="Pfam" id="PF22953">
    <property type="entry name" value="SpnB_Rossmann"/>
    <property type="match status" value="1"/>
</dbReference>
<dbReference type="RefSeq" id="WP_378624437.1">
    <property type="nucleotide sequence ID" value="NZ_JBHUCM010000038.1"/>
</dbReference>
<dbReference type="Pfam" id="PF08990">
    <property type="entry name" value="Docking"/>
    <property type="match status" value="1"/>
</dbReference>
<dbReference type="SUPFAM" id="SSF51735">
    <property type="entry name" value="NAD(P)-binding Rossmann-fold domains"/>
    <property type="match status" value="3"/>
</dbReference>
<evidence type="ECO:0000259" key="10">
    <source>
        <dbReference type="PROSITE" id="PS52004"/>
    </source>
</evidence>
<dbReference type="InterPro" id="IPR014043">
    <property type="entry name" value="Acyl_transferase_dom"/>
</dbReference>
<dbReference type="SMART" id="SM00825">
    <property type="entry name" value="PKS_KS"/>
    <property type="match status" value="1"/>
</dbReference>
<dbReference type="InterPro" id="IPR050091">
    <property type="entry name" value="PKS_NRPS_Biosynth_Enz"/>
</dbReference>
<dbReference type="SUPFAM" id="SSF50129">
    <property type="entry name" value="GroES-like"/>
    <property type="match status" value="1"/>
</dbReference>
<dbReference type="PROSITE" id="PS00606">
    <property type="entry name" value="KS3_1"/>
    <property type="match status" value="1"/>
</dbReference>
<evidence type="ECO:0000256" key="7">
    <source>
        <dbReference type="ARBA" id="ARBA00023268"/>
    </source>
</evidence>
<keyword evidence="4" id="KW-0597">Phosphoprotein</keyword>
<feature type="active site" description="Proton donor; for dehydratase activity" evidence="9">
    <location>
        <position position="1109"/>
    </location>
</feature>
<dbReference type="Pfam" id="PF13602">
    <property type="entry name" value="ADH_zinc_N_2"/>
    <property type="match status" value="1"/>
</dbReference>
<evidence type="ECO:0000256" key="4">
    <source>
        <dbReference type="ARBA" id="ARBA00022553"/>
    </source>
</evidence>
<dbReference type="InterPro" id="IPR049552">
    <property type="entry name" value="PKS_DH_N"/>
</dbReference>
<dbReference type="InterPro" id="IPR018201">
    <property type="entry name" value="Ketoacyl_synth_AS"/>
</dbReference>
<keyword evidence="8" id="KW-0012">Acyltransferase</keyword>
<dbReference type="Proteomes" id="UP001597097">
    <property type="component" value="Unassembled WGS sequence"/>
</dbReference>
<dbReference type="InterPro" id="IPR014030">
    <property type="entry name" value="Ketoacyl_synth_N"/>
</dbReference>
<comment type="caution">
    <text evidence="12">The sequence shown here is derived from an EMBL/GenBank/DDBJ whole genome shotgun (WGS) entry which is preliminary data.</text>
</comment>
<dbReference type="InterPro" id="IPR013968">
    <property type="entry name" value="PKS_KR"/>
</dbReference>
<evidence type="ECO:0000313" key="12">
    <source>
        <dbReference type="EMBL" id="MFD1543429.1"/>
    </source>
</evidence>
<dbReference type="Pfam" id="PF00109">
    <property type="entry name" value="ketoacyl-synt"/>
    <property type="match status" value="1"/>
</dbReference>
<dbReference type="Gene3D" id="3.40.50.11460">
    <property type="match status" value="1"/>
</dbReference>
<evidence type="ECO:0000313" key="13">
    <source>
        <dbReference type="Proteomes" id="UP001597097"/>
    </source>
</evidence>
<dbReference type="Gene3D" id="3.40.50.720">
    <property type="entry name" value="NAD(P)-binding Rossmann-like Domain"/>
    <property type="match status" value="1"/>
</dbReference>
<dbReference type="Gene3D" id="3.40.47.10">
    <property type="match status" value="1"/>
</dbReference>
<keyword evidence="3" id="KW-0596">Phosphopantetheine</keyword>
<dbReference type="Pfam" id="PF08240">
    <property type="entry name" value="ADH_N"/>
    <property type="match status" value="1"/>
</dbReference>
<dbReference type="Pfam" id="PF00698">
    <property type="entry name" value="Acyl_transf_1"/>
    <property type="match status" value="1"/>
</dbReference>
<dbReference type="InterPro" id="IPR011032">
    <property type="entry name" value="GroES-like_sf"/>
</dbReference>